<dbReference type="PANTHER" id="PTHR43243:SF105">
    <property type="entry name" value="CATIONIC AMINO ACID TRANSPORTER C-TERMINAL DOMAIN-CONTAINING PROTEIN"/>
    <property type="match status" value="1"/>
</dbReference>
<feature type="compositionally biased region" description="Basic residues" evidence="1">
    <location>
        <begin position="430"/>
        <end position="440"/>
    </location>
</feature>
<feature type="transmembrane region" description="Helical" evidence="2">
    <location>
        <begin position="190"/>
        <end position="210"/>
    </location>
</feature>
<dbReference type="Pfam" id="PF13906">
    <property type="entry name" value="AA_permease_C"/>
    <property type="match status" value="1"/>
</dbReference>
<organism evidence="4 5">
    <name type="scientific">Tigriopus californicus</name>
    <name type="common">Marine copepod</name>
    <dbReference type="NCBI Taxonomy" id="6832"/>
    <lineage>
        <taxon>Eukaryota</taxon>
        <taxon>Metazoa</taxon>
        <taxon>Ecdysozoa</taxon>
        <taxon>Arthropoda</taxon>
        <taxon>Crustacea</taxon>
        <taxon>Multicrustacea</taxon>
        <taxon>Hexanauplia</taxon>
        <taxon>Copepoda</taxon>
        <taxon>Harpacticoida</taxon>
        <taxon>Harpacticidae</taxon>
        <taxon>Tigriopus</taxon>
    </lineage>
</organism>
<comment type="caution">
    <text evidence="4">The sequence shown here is derived from an EMBL/GenBank/DDBJ whole genome shotgun (WGS) entry which is preliminary data.</text>
</comment>
<accession>A0A553PNY1</accession>
<sequence length="890" mass="98175">MAMSTETTSTSSTGPLPRSASSYSFIRQEQKSQRHGVWSELARLVQNAWPGYGSIGIFLVVGYCTCHETGPSVLVSILIGGISCIISGCCLTELVTRPCAKTDRITNVFQVLGKIPYFILMWLDIQIHIGLLAICSRSLTATVDKTTDHQMHDFVLQNFGLTPFLGTFPDFVAGGVVMIPALFVACGFEVLSSIGLISILLSGSGSTLCLSHLSRLTKTEGQERPSLDESFMLRATSIPSHLLIMLANGFSQIGLILGFLAIGLVLPFVANMRGKYKDIRNKASSKASLTGVTTCLILSSDCVGTSIEDNNCDSSHFKVQCLVKEGLLFPWLSRSIPHHVVGEAPFLGSVVVGCVTALVTTLGDINHLLLSTALARILLDLFICIYTILARYGLIVQYLDQSFSITTTQRRDRHRSGSRNTGTSASSARNIRRQLKRQRKEHNLEETHERTMCISVPLTELAAAREPSGSPCPAPGSAALSSSSSMAMILSRDDALPEIGFTSSYEAQHAPHNNPNDNMENWPVPQDNIGPPSHRLRVYFEKLMAVAWRRGPPPMSCSRAQFSGIEAQSSLGPNFPPANPSNPRGSLELGEKRTCQKWSSTLVARLFGPKKRRRRARTRRGENFDSSESSTSLETTDTSESSNRSDYGTDSQTTDESDSSCDSSSSSSSDTDIDAVVESYSHTQQPPFRSNDLEDQLNYQDIATISMRPSFHSYDGILKRNKRNPSLTTFYRMFIALVLVLICLLLQILVFNTLSVAAYPNVIIFNLILSMLVLPMFVFISRQPQDWSPDLNGEATQFRVPFSPWLPFLSIFINLNIAATLIPRAWGDFLVWGVVGALLYGVCYHQNPANERRKMRKRKMGTLLEAIVHRPQANTQIYDLPRLRGFQNLG</sequence>
<feature type="transmembrane region" description="Helical" evidence="2">
    <location>
        <begin position="368"/>
        <end position="389"/>
    </location>
</feature>
<feature type="transmembrane region" description="Helical" evidence="2">
    <location>
        <begin position="253"/>
        <end position="272"/>
    </location>
</feature>
<dbReference type="InterPro" id="IPR029485">
    <property type="entry name" value="CAT_C"/>
</dbReference>
<feature type="compositionally biased region" description="Polar residues" evidence="1">
    <location>
        <begin position="418"/>
        <end position="429"/>
    </location>
</feature>
<feature type="transmembrane region" description="Helical" evidence="2">
    <location>
        <begin position="73"/>
        <end position="95"/>
    </location>
</feature>
<feature type="transmembrane region" description="Helical" evidence="2">
    <location>
        <begin position="829"/>
        <end position="847"/>
    </location>
</feature>
<evidence type="ECO:0000313" key="4">
    <source>
        <dbReference type="EMBL" id="TRY79383.1"/>
    </source>
</evidence>
<dbReference type="Gene3D" id="1.20.1740.10">
    <property type="entry name" value="Amino acid/polyamine transporter I"/>
    <property type="match status" value="1"/>
</dbReference>
<feature type="transmembrane region" description="Helical" evidence="2">
    <location>
        <begin position="344"/>
        <end position="362"/>
    </location>
</feature>
<protein>
    <recommendedName>
        <fullName evidence="3">Cationic amino acid transporter C-terminal domain-containing protein</fullName>
    </recommendedName>
</protein>
<feature type="region of interest" description="Disordered" evidence="1">
    <location>
        <begin position="609"/>
        <end position="672"/>
    </location>
</feature>
<keyword evidence="2" id="KW-0812">Transmembrane</keyword>
<dbReference type="AlphaFoldDB" id="A0A553PNY1"/>
<feature type="region of interest" description="Disordered" evidence="1">
    <location>
        <begin position="409"/>
        <end position="448"/>
    </location>
</feature>
<feature type="compositionally biased region" description="Basic residues" evidence="1">
    <location>
        <begin position="609"/>
        <end position="618"/>
    </location>
</feature>
<reference evidence="4 5" key="1">
    <citation type="journal article" date="2018" name="Nat. Ecol. Evol.">
        <title>Genomic signatures of mitonuclear coevolution across populations of Tigriopus californicus.</title>
        <authorList>
            <person name="Barreto F.S."/>
            <person name="Watson E.T."/>
            <person name="Lima T.G."/>
            <person name="Willett C.S."/>
            <person name="Edmands S."/>
            <person name="Li W."/>
            <person name="Burton R.S."/>
        </authorList>
    </citation>
    <scope>NUCLEOTIDE SEQUENCE [LARGE SCALE GENOMIC DNA]</scope>
    <source>
        <strain evidence="4 5">San Diego</strain>
    </source>
</reference>
<dbReference type="GO" id="GO:0005886">
    <property type="term" value="C:plasma membrane"/>
    <property type="evidence" value="ECO:0007669"/>
    <property type="project" value="TreeGrafter"/>
</dbReference>
<feature type="region of interest" description="Disordered" evidence="1">
    <location>
        <begin position="1"/>
        <end position="20"/>
    </location>
</feature>
<feature type="transmembrane region" description="Helical" evidence="2">
    <location>
        <begin position="802"/>
        <end position="823"/>
    </location>
</feature>
<evidence type="ECO:0000313" key="5">
    <source>
        <dbReference type="Proteomes" id="UP000318571"/>
    </source>
</evidence>
<feature type="domain" description="Cationic amino acid transporter C-terminal" evidence="3">
    <location>
        <begin position="798"/>
        <end position="841"/>
    </location>
</feature>
<feature type="transmembrane region" description="Helical" evidence="2">
    <location>
        <begin position="729"/>
        <end position="750"/>
    </location>
</feature>
<dbReference type="PANTHER" id="PTHR43243">
    <property type="entry name" value="INNER MEMBRANE TRANSPORTER YGJI-RELATED"/>
    <property type="match status" value="1"/>
</dbReference>
<dbReference type="GO" id="GO:0015171">
    <property type="term" value="F:amino acid transmembrane transporter activity"/>
    <property type="evidence" value="ECO:0007669"/>
    <property type="project" value="TreeGrafter"/>
</dbReference>
<feature type="region of interest" description="Disordered" evidence="1">
    <location>
        <begin position="567"/>
        <end position="593"/>
    </location>
</feature>
<feature type="transmembrane region" description="Helical" evidence="2">
    <location>
        <begin position="115"/>
        <end position="134"/>
    </location>
</feature>
<feature type="transmembrane region" description="Helical" evidence="2">
    <location>
        <begin position="48"/>
        <end position="66"/>
    </location>
</feature>
<keyword evidence="2" id="KW-1133">Transmembrane helix</keyword>
<feature type="compositionally biased region" description="Low complexity" evidence="1">
    <location>
        <begin position="626"/>
        <end position="642"/>
    </location>
</feature>
<gene>
    <name evidence="4" type="ORF">TCAL_08089</name>
</gene>
<dbReference type="STRING" id="6832.A0A553PNY1"/>
<feature type="compositionally biased region" description="Low complexity" evidence="1">
    <location>
        <begin position="660"/>
        <end position="670"/>
    </location>
</feature>
<feature type="transmembrane region" description="Helical" evidence="2">
    <location>
        <begin position="762"/>
        <end position="781"/>
    </location>
</feature>
<feature type="transmembrane region" description="Helical" evidence="2">
    <location>
        <begin position="155"/>
        <end position="184"/>
    </location>
</feature>
<evidence type="ECO:0000256" key="1">
    <source>
        <dbReference type="SAM" id="MobiDB-lite"/>
    </source>
</evidence>
<feature type="compositionally biased region" description="Low complexity" evidence="1">
    <location>
        <begin position="1"/>
        <end position="13"/>
    </location>
</feature>
<dbReference type="Proteomes" id="UP000318571">
    <property type="component" value="Chromosome 6"/>
</dbReference>
<proteinExistence type="predicted"/>
<evidence type="ECO:0000259" key="3">
    <source>
        <dbReference type="Pfam" id="PF13906"/>
    </source>
</evidence>
<keyword evidence="2" id="KW-0472">Membrane</keyword>
<evidence type="ECO:0000256" key="2">
    <source>
        <dbReference type="SAM" id="Phobius"/>
    </source>
</evidence>
<name>A0A553PNY1_TIGCA</name>
<dbReference type="EMBL" id="VCGU01000002">
    <property type="protein sequence ID" value="TRY79383.1"/>
    <property type="molecule type" value="Genomic_DNA"/>
</dbReference>
<keyword evidence="5" id="KW-1185">Reference proteome</keyword>